<proteinExistence type="predicted"/>
<dbReference type="RefSeq" id="WP_320183426.1">
    <property type="nucleotide sequence ID" value="NZ_CP138332.1"/>
</dbReference>
<reference evidence="3" key="1">
    <citation type="journal article" date="2019" name="Int. J. Syst. Evol. Microbiol.">
        <title>The Global Catalogue of Microorganisms (GCM) 10K type strain sequencing project: providing services to taxonomists for standard genome sequencing and annotation.</title>
        <authorList>
            <consortium name="The Broad Institute Genomics Platform"/>
            <consortium name="The Broad Institute Genome Sequencing Center for Infectious Disease"/>
            <person name="Wu L."/>
            <person name="Ma J."/>
        </authorList>
    </citation>
    <scope>NUCLEOTIDE SEQUENCE [LARGE SCALE GENOMIC DNA]</scope>
    <source>
        <strain evidence="3">KCTC 22814</strain>
    </source>
</reference>
<keyword evidence="3" id="KW-1185">Reference proteome</keyword>
<feature type="compositionally biased region" description="Polar residues" evidence="1">
    <location>
        <begin position="59"/>
        <end position="69"/>
    </location>
</feature>
<evidence type="ECO:0000313" key="3">
    <source>
        <dbReference type="Proteomes" id="UP001597525"/>
    </source>
</evidence>
<organism evidence="2 3">
    <name type="scientific">Sphingobacterium bambusae</name>
    <dbReference type="NCBI Taxonomy" id="662858"/>
    <lineage>
        <taxon>Bacteria</taxon>
        <taxon>Pseudomonadati</taxon>
        <taxon>Bacteroidota</taxon>
        <taxon>Sphingobacteriia</taxon>
        <taxon>Sphingobacteriales</taxon>
        <taxon>Sphingobacteriaceae</taxon>
        <taxon>Sphingobacterium</taxon>
    </lineage>
</organism>
<gene>
    <name evidence="2" type="ORF">ACFS7Y_21305</name>
</gene>
<accession>A0ABW6BPS4</accession>
<evidence type="ECO:0000313" key="2">
    <source>
        <dbReference type="EMBL" id="MFD2969941.1"/>
    </source>
</evidence>
<feature type="region of interest" description="Disordered" evidence="1">
    <location>
        <begin position="48"/>
        <end position="69"/>
    </location>
</feature>
<sequence>MPFKSDALPRRAAEGFERMVTRLRIDSLCQGRTLINLPFKSDALPRRAAEGIKGGGSPEGTSNQLALAD</sequence>
<name>A0ABW6BPS4_9SPHI</name>
<dbReference type="Proteomes" id="UP001597525">
    <property type="component" value="Unassembled WGS sequence"/>
</dbReference>
<protein>
    <submittedName>
        <fullName evidence="2">Uncharacterized protein</fullName>
    </submittedName>
</protein>
<dbReference type="EMBL" id="JBHUPB010000015">
    <property type="protein sequence ID" value="MFD2969941.1"/>
    <property type="molecule type" value="Genomic_DNA"/>
</dbReference>
<evidence type="ECO:0000256" key="1">
    <source>
        <dbReference type="SAM" id="MobiDB-lite"/>
    </source>
</evidence>
<comment type="caution">
    <text evidence="2">The sequence shown here is derived from an EMBL/GenBank/DDBJ whole genome shotgun (WGS) entry which is preliminary data.</text>
</comment>